<keyword evidence="1" id="KW-0472">Membrane</keyword>
<sequence>MEILKFACKSCNAQLQAAASASGEAFVCPHCEQSMRVPKPGDVGVIRSGAKDKEPTESVVCPVCNTRVTIQSRDLGKRVMCPDCQTAFVAKLAAKKAPAKQVEMSDDDIYSLKEATHDDTSSKQMAARYFEEAERQTRAEKERPNLSDKPYRKMVEERAAAQFDADIPPETKRASLTPEDYDPRSTRVKYPLSLSADAIATDVKFFLEIQFLTRWIVIAIATAVVFYMAINAVALGSGAADFGAYFNSFALTTMTVVVGAIVLVFLASAFMNISTSIASGVSQLEWPETPIFERIMETIFFVVALILALTPAGLVAAMVNPWLAAPLGILGFFLFPYFYLALLDSGSPIVPFSGAILAAMGRKLHKWLLFYIVTGGVLLGILVLGALGYYFSGEQYKYAKYMVLPAGVLATGFLLFYAVWLGKLGWECSQDTGETPEKPRVA</sequence>
<keyword evidence="1" id="KW-0812">Transmembrane</keyword>
<dbReference type="EMBL" id="AANZ01000006">
    <property type="protein sequence ID" value="EAQ81035.1"/>
    <property type="molecule type" value="Genomic_DNA"/>
</dbReference>
<dbReference type="STRING" id="314230.DSM3645_20727"/>
<accession>A3ZQU5</accession>
<dbReference type="eggNOG" id="ENOG5033PA1">
    <property type="taxonomic scope" value="Bacteria"/>
</dbReference>
<feature type="transmembrane region" description="Helical" evidence="1">
    <location>
        <begin position="295"/>
        <end position="317"/>
    </location>
</feature>
<comment type="caution">
    <text evidence="2">The sequence shown here is derived from an EMBL/GenBank/DDBJ whole genome shotgun (WGS) entry which is preliminary data.</text>
</comment>
<feature type="transmembrane region" description="Helical" evidence="1">
    <location>
        <begin position="368"/>
        <end position="392"/>
    </location>
</feature>
<feature type="transmembrane region" description="Helical" evidence="1">
    <location>
        <begin position="249"/>
        <end position="274"/>
    </location>
</feature>
<reference evidence="2 3" key="1">
    <citation type="submission" date="2006-02" db="EMBL/GenBank/DDBJ databases">
        <authorList>
            <person name="Amann R."/>
            <person name="Ferriera S."/>
            <person name="Johnson J."/>
            <person name="Kravitz S."/>
            <person name="Halpern A."/>
            <person name="Remington K."/>
            <person name="Beeson K."/>
            <person name="Tran B."/>
            <person name="Rogers Y.-H."/>
            <person name="Friedman R."/>
            <person name="Venter J.C."/>
        </authorList>
    </citation>
    <scope>NUCLEOTIDE SEQUENCE [LARGE SCALE GENOMIC DNA]</scope>
    <source>
        <strain evidence="2 3">DSM 3645</strain>
    </source>
</reference>
<name>A3ZQU5_9BACT</name>
<evidence type="ECO:0000313" key="3">
    <source>
        <dbReference type="Proteomes" id="UP000004358"/>
    </source>
</evidence>
<dbReference type="HOGENOM" id="CLU_619191_0_0_0"/>
<organism evidence="2 3">
    <name type="scientific">Blastopirellula marina DSM 3645</name>
    <dbReference type="NCBI Taxonomy" id="314230"/>
    <lineage>
        <taxon>Bacteria</taxon>
        <taxon>Pseudomonadati</taxon>
        <taxon>Planctomycetota</taxon>
        <taxon>Planctomycetia</taxon>
        <taxon>Pirellulales</taxon>
        <taxon>Pirellulaceae</taxon>
        <taxon>Blastopirellula</taxon>
    </lineage>
</organism>
<evidence type="ECO:0000313" key="2">
    <source>
        <dbReference type="EMBL" id="EAQ81035.1"/>
    </source>
</evidence>
<proteinExistence type="predicted"/>
<dbReference type="OrthoDB" id="250092at2"/>
<dbReference type="AlphaFoldDB" id="A3ZQU5"/>
<feature type="transmembrane region" description="Helical" evidence="1">
    <location>
        <begin position="215"/>
        <end position="237"/>
    </location>
</feature>
<protein>
    <submittedName>
        <fullName evidence="2">Uncharacterized protein</fullName>
    </submittedName>
</protein>
<gene>
    <name evidence="2" type="ORF">DSM3645_20727</name>
</gene>
<feature type="transmembrane region" description="Helical" evidence="1">
    <location>
        <begin position="398"/>
        <end position="420"/>
    </location>
</feature>
<keyword evidence="1" id="KW-1133">Transmembrane helix</keyword>
<dbReference type="RefSeq" id="WP_002652042.1">
    <property type="nucleotide sequence ID" value="NZ_CH672376.1"/>
</dbReference>
<dbReference type="Proteomes" id="UP000004358">
    <property type="component" value="Unassembled WGS sequence"/>
</dbReference>
<evidence type="ECO:0000256" key="1">
    <source>
        <dbReference type="SAM" id="Phobius"/>
    </source>
</evidence>